<dbReference type="Proteomes" id="UP000195141">
    <property type="component" value="Chromosome"/>
</dbReference>
<name>A0A242JUV6_9ENTE</name>
<dbReference type="OrthoDB" id="1655248at2"/>
<reference evidence="2" key="2">
    <citation type="submission" date="2017-05" db="EMBL/GenBank/DDBJ databases">
        <authorList>
            <consortium name="The Broad Institute Genomics Platform"/>
            <consortium name="The Broad Institute Genomic Center for Infectious Diseases"/>
            <person name="Earl A."/>
            <person name="Manson A."/>
            <person name="Schwartman J."/>
            <person name="Gilmore M."/>
            <person name="Abouelleil A."/>
            <person name="Cao P."/>
            <person name="Chapman S."/>
            <person name="Cusick C."/>
            <person name="Shea T."/>
            <person name="Young S."/>
            <person name="Neafsey D."/>
            <person name="Nusbaum C."/>
            <person name="Birren B."/>
        </authorList>
    </citation>
    <scope>NUCLEOTIDE SEQUENCE</scope>
    <source>
        <strain evidence="2">9E7_DIV0242</strain>
    </source>
</reference>
<reference evidence="2" key="3">
    <citation type="submission" date="2024-03" db="EMBL/GenBank/DDBJ databases">
        <title>The Genome Sequence of Enterococcus sp. DIV0242b.</title>
        <authorList>
            <consortium name="The Broad Institute Genomics Platform"/>
            <consortium name="The Broad Institute Microbial Omics Core"/>
            <consortium name="The Broad Institute Genomic Center for Infectious Diseases"/>
            <person name="Earl A."/>
            <person name="Manson A."/>
            <person name="Gilmore M."/>
            <person name="Schwartman J."/>
            <person name="Shea T."/>
            <person name="Abouelleil A."/>
            <person name="Cao P."/>
            <person name="Chapman S."/>
            <person name="Cusick C."/>
            <person name="Young S."/>
            <person name="Neafsey D."/>
            <person name="Nusbaum C."/>
            <person name="Birren B."/>
        </authorList>
    </citation>
    <scope>NUCLEOTIDE SEQUENCE</scope>
    <source>
        <strain evidence="2">9E7_DIV0242</strain>
    </source>
</reference>
<dbReference type="AlphaFoldDB" id="A0A242JUV6"/>
<dbReference type="EMBL" id="NGMM01000031">
    <property type="protein sequence ID" value="OTP06689.1"/>
    <property type="molecule type" value="Genomic_DNA"/>
</dbReference>
<evidence type="ECO:0000313" key="1">
    <source>
        <dbReference type="EMBL" id="OTP06689.1"/>
    </source>
</evidence>
<gene>
    <name evidence="2" type="ORF">A5888_001591</name>
    <name evidence="1" type="ORF">A5888_004233</name>
</gene>
<keyword evidence="3" id="KW-1185">Reference proteome</keyword>
<dbReference type="RefSeq" id="WP_086351186.1">
    <property type="nucleotide sequence ID" value="NZ_CP147247.1"/>
</dbReference>
<proteinExistence type="predicted"/>
<accession>A0A242JUV6</accession>
<dbReference type="EMBL" id="CP147247">
    <property type="protein sequence ID" value="WYJ89865.1"/>
    <property type="molecule type" value="Genomic_DNA"/>
</dbReference>
<reference evidence="1" key="1">
    <citation type="submission" date="2017-05" db="EMBL/GenBank/DDBJ databases">
        <title>The Genome Sequence of Enterococcus sp. 9E7_DIV0242.</title>
        <authorList>
            <consortium name="The Broad Institute Genomics Platform"/>
            <consortium name="The Broad Institute Genomic Center for Infectious Diseases"/>
            <person name="Earl A."/>
            <person name="Manson A."/>
            <person name="Schwartman J."/>
            <person name="Gilmore M."/>
            <person name="Abouelleil A."/>
            <person name="Cao P."/>
            <person name="Chapman S."/>
            <person name="Cusick C."/>
            <person name="Shea T."/>
            <person name="Young S."/>
            <person name="Neafsey D."/>
            <person name="Nusbaum C."/>
            <person name="Birren B."/>
        </authorList>
    </citation>
    <scope>NUCLEOTIDE SEQUENCE [LARGE SCALE GENOMIC DNA]</scope>
    <source>
        <strain evidence="1">9E7_DIV0242</strain>
    </source>
</reference>
<organism evidence="1">
    <name type="scientific">Candidatus Enterococcus clewellii</name>
    <dbReference type="NCBI Taxonomy" id="1834193"/>
    <lineage>
        <taxon>Bacteria</taxon>
        <taxon>Bacillati</taxon>
        <taxon>Bacillota</taxon>
        <taxon>Bacilli</taxon>
        <taxon>Lactobacillales</taxon>
        <taxon>Enterococcaceae</taxon>
        <taxon>Enterococcus</taxon>
    </lineage>
</organism>
<evidence type="ECO:0000313" key="2">
    <source>
        <dbReference type="EMBL" id="WYJ89865.1"/>
    </source>
</evidence>
<protein>
    <submittedName>
        <fullName evidence="1">Uncharacterized protein</fullName>
    </submittedName>
</protein>
<evidence type="ECO:0000313" key="3">
    <source>
        <dbReference type="Proteomes" id="UP000195141"/>
    </source>
</evidence>
<sequence>MARKKRRKKFRVVRDQNFLEFKTMPPKANRAEVIAWMKESPIINYVVSLVTSSYVIISYKEEETDRYIYVGWNYGKAEKVWFPGGAKTGWGEQLEQVFEKDGIDLMPPLYHTLPGKEFSLQDSEIAQWLKGKTHIYELVYLAACYNKVITFNTETGCFEGACWHMMD</sequence>